<dbReference type="NCBIfam" id="NF008805">
    <property type="entry name" value="PRK11824.1"/>
    <property type="match status" value="1"/>
</dbReference>
<evidence type="ECO:0000259" key="7">
    <source>
        <dbReference type="Pfam" id="PF01138"/>
    </source>
</evidence>
<name>A0A932ZTK8_UNCTE</name>
<dbReference type="Pfam" id="PF03726">
    <property type="entry name" value="PNPase"/>
    <property type="match status" value="1"/>
</dbReference>
<feature type="domain" description="Polyribonucleotide nucleotidyltransferase RNA-binding" evidence="9">
    <location>
        <begin position="241"/>
        <end position="320"/>
    </location>
</feature>
<feature type="domain" description="Exoribonuclease phosphorolytic" evidence="7">
    <location>
        <begin position="324"/>
        <end position="456"/>
    </location>
</feature>
<comment type="caution">
    <text evidence="10">The sequence shown here is derived from an EMBL/GenBank/DDBJ whole genome shotgun (WGS) entry which is preliminary data.</text>
</comment>
<reference evidence="10" key="1">
    <citation type="submission" date="2020-07" db="EMBL/GenBank/DDBJ databases">
        <title>Huge and variable diversity of episymbiotic CPR bacteria and DPANN archaea in groundwater ecosystems.</title>
        <authorList>
            <person name="He C.Y."/>
            <person name="Keren R."/>
            <person name="Whittaker M."/>
            <person name="Farag I.F."/>
            <person name="Doudna J."/>
            <person name="Cate J.H.D."/>
            <person name="Banfield J.F."/>
        </authorList>
    </citation>
    <scope>NUCLEOTIDE SEQUENCE</scope>
    <source>
        <strain evidence="10">NC_groundwater_1370_Ag_S-0.2um_69_93</strain>
    </source>
</reference>
<accession>A0A932ZTK8</accession>
<evidence type="ECO:0000256" key="6">
    <source>
        <dbReference type="NCBIfam" id="TIGR03591"/>
    </source>
</evidence>
<dbReference type="PANTHER" id="PTHR11252:SF0">
    <property type="entry name" value="POLYRIBONUCLEOTIDE NUCLEOTIDYLTRANSFERASE 1, MITOCHONDRIAL"/>
    <property type="match status" value="1"/>
</dbReference>
<dbReference type="GO" id="GO:0000175">
    <property type="term" value="F:3'-5'-RNA exonuclease activity"/>
    <property type="evidence" value="ECO:0007669"/>
    <property type="project" value="TreeGrafter"/>
</dbReference>
<dbReference type="PANTHER" id="PTHR11252">
    <property type="entry name" value="POLYRIBONUCLEOTIDE NUCLEOTIDYLTRANSFERASE"/>
    <property type="match status" value="1"/>
</dbReference>
<organism evidence="10 11">
    <name type="scientific">Tectimicrobiota bacterium</name>
    <dbReference type="NCBI Taxonomy" id="2528274"/>
    <lineage>
        <taxon>Bacteria</taxon>
        <taxon>Pseudomonadati</taxon>
        <taxon>Nitrospinota/Tectimicrobiota group</taxon>
        <taxon>Candidatus Tectimicrobiota</taxon>
    </lineage>
</organism>
<dbReference type="FunFam" id="3.30.230.70:FF:000001">
    <property type="entry name" value="Polyribonucleotide nucleotidyltransferase"/>
    <property type="match status" value="1"/>
</dbReference>
<dbReference type="EMBL" id="JACQRX010000168">
    <property type="protein sequence ID" value="MBI4251563.1"/>
    <property type="molecule type" value="Genomic_DNA"/>
</dbReference>
<feature type="domain" description="Exoribonuclease phosphorolytic" evidence="7">
    <location>
        <begin position="15"/>
        <end position="143"/>
    </location>
</feature>
<dbReference type="NCBIfam" id="TIGR03591">
    <property type="entry name" value="polynuc_phos"/>
    <property type="match status" value="1"/>
</dbReference>
<evidence type="ECO:0000259" key="8">
    <source>
        <dbReference type="Pfam" id="PF03725"/>
    </source>
</evidence>
<feature type="domain" description="Exoribonuclease phosphorolytic" evidence="8">
    <location>
        <begin position="146"/>
        <end position="209"/>
    </location>
</feature>
<dbReference type="SUPFAM" id="SSF54211">
    <property type="entry name" value="Ribosomal protein S5 domain 2-like"/>
    <property type="match status" value="2"/>
</dbReference>
<dbReference type="GO" id="GO:0006396">
    <property type="term" value="P:RNA processing"/>
    <property type="evidence" value="ECO:0007669"/>
    <property type="project" value="InterPro"/>
</dbReference>
<sequence>MQPSRIDFSIIGYTLAFETGEIAKQAGGAVMMHYGDTSVLCTACGSNSPREGIDFFPLTVDYREPFYAAGIIPGNFFRREGRPSEREVLTCRLIDRPIRPLFPKGYRCETMIQVLVMSYDRVCDADILAINGTSAALHVSDIPFAGPVGAVRVGRVNGEVIVNPTVEQQVESDLNCVMAGTADAIVMVEAGSFEVSEDVYMEAFEKGHAVIQRLCALQEELRSACGKPKRAIEEAKTDEGLVKKVREIAAPRFQAAARIHEKLAQYQAIDEAKDATVATLCTGGEGDPDKRTVGEAVSKIEKEDFRGIILDQGVRADGRDLKTVRPITIRMNPLARPHGSVLFTRGETQALVTVTLGTGSDAQLMDTLDGKSDRFFLLHYNFPGFSVGEAKPNRGPGRREIGHGALAARAVQAILPDHESFPYTIRIVSDITESNGSSSMATICGSSLSLMAAGVPTASAVAGVAMGLLSEEGTGRTAILTDILGIEDHL</sequence>
<evidence type="ECO:0000256" key="3">
    <source>
        <dbReference type="ARBA" id="ARBA00022695"/>
    </source>
</evidence>
<dbReference type="GO" id="GO:0004654">
    <property type="term" value="F:polyribonucleotide nucleotidyltransferase activity"/>
    <property type="evidence" value="ECO:0007669"/>
    <property type="project" value="UniProtKB-UniRule"/>
</dbReference>
<dbReference type="CDD" id="cd11363">
    <property type="entry name" value="RNase_PH_PNPase_1"/>
    <property type="match status" value="1"/>
</dbReference>
<dbReference type="GO" id="GO:0005829">
    <property type="term" value="C:cytosol"/>
    <property type="evidence" value="ECO:0007669"/>
    <property type="project" value="TreeGrafter"/>
</dbReference>
<dbReference type="InterPro" id="IPR015847">
    <property type="entry name" value="ExoRNase_PH_dom2"/>
</dbReference>
<dbReference type="Pfam" id="PF03725">
    <property type="entry name" value="RNase_PH_C"/>
    <property type="match status" value="1"/>
</dbReference>
<dbReference type="Proteomes" id="UP000752292">
    <property type="component" value="Unassembled WGS sequence"/>
</dbReference>
<dbReference type="SUPFAM" id="SSF55666">
    <property type="entry name" value="Ribonuclease PH domain 2-like"/>
    <property type="match status" value="1"/>
</dbReference>
<dbReference type="EC" id="2.7.7.8" evidence="1 6"/>
<dbReference type="GO" id="GO:0006402">
    <property type="term" value="P:mRNA catabolic process"/>
    <property type="evidence" value="ECO:0007669"/>
    <property type="project" value="UniProtKB-UniRule"/>
</dbReference>
<dbReference type="InterPro" id="IPR027408">
    <property type="entry name" value="PNPase/RNase_PH_dom_sf"/>
</dbReference>
<evidence type="ECO:0000256" key="2">
    <source>
        <dbReference type="ARBA" id="ARBA00022679"/>
    </source>
</evidence>
<keyword evidence="4" id="KW-0460">Magnesium</keyword>
<gene>
    <name evidence="10" type="ORF">HY618_03805</name>
</gene>
<evidence type="ECO:0000256" key="1">
    <source>
        <dbReference type="ARBA" id="ARBA00012416"/>
    </source>
</evidence>
<protein>
    <recommendedName>
        <fullName evidence="1 6">Polyribonucleotide nucleotidyltransferase</fullName>
        <ecNumber evidence="1 6">2.7.7.8</ecNumber>
    </recommendedName>
</protein>
<keyword evidence="3 10" id="KW-0548">Nucleotidyltransferase</keyword>
<dbReference type="Gene3D" id="3.30.230.70">
    <property type="entry name" value="GHMP Kinase, N-terminal domain"/>
    <property type="match status" value="2"/>
</dbReference>
<keyword evidence="5" id="KW-0694">RNA-binding</keyword>
<evidence type="ECO:0000256" key="4">
    <source>
        <dbReference type="ARBA" id="ARBA00022842"/>
    </source>
</evidence>
<dbReference type="GO" id="GO:0003723">
    <property type="term" value="F:RNA binding"/>
    <property type="evidence" value="ECO:0007669"/>
    <property type="project" value="UniProtKB-KW"/>
</dbReference>
<dbReference type="InterPro" id="IPR036345">
    <property type="entry name" value="ExoRNase_PH_dom2_sf"/>
</dbReference>
<proteinExistence type="predicted"/>
<dbReference type="InterPro" id="IPR012162">
    <property type="entry name" value="PNPase"/>
</dbReference>
<evidence type="ECO:0000259" key="9">
    <source>
        <dbReference type="Pfam" id="PF03726"/>
    </source>
</evidence>
<evidence type="ECO:0000256" key="5">
    <source>
        <dbReference type="ARBA" id="ARBA00022884"/>
    </source>
</evidence>
<evidence type="ECO:0000313" key="10">
    <source>
        <dbReference type="EMBL" id="MBI4251563.1"/>
    </source>
</evidence>
<evidence type="ECO:0000313" key="11">
    <source>
        <dbReference type="Proteomes" id="UP000752292"/>
    </source>
</evidence>
<dbReference type="AlphaFoldDB" id="A0A932ZTK8"/>
<keyword evidence="2 10" id="KW-0808">Transferase</keyword>
<dbReference type="InterPro" id="IPR020568">
    <property type="entry name" value="Ribosomal_Su5_D2-typ_SF"/>
</dbReference>
<dbReference type="InterPro" id="IPR001247">
    <property type="entry name" value="ExoRNase_PH_dom1"/>
</dbReference>
<feature type="non-terminal residue" evidence="10">
    <location>
        <position position="490"/>
    </location>
</feature>
<dbReference type="InterPro" id="IPR015848">
    <property type="entry name" value="PNPase_PH_RNA-bd_bac/org-type"/>
</dbReference>
<dbReference type="Pfam" id="PF01138">
    <property type="entry name" value="RNase_PH"/>
    <property type="match status" value="2"/>
</dbReference>